<keyword evidence="11" id="KW-1185">Reference proteome</keyword>
<evidence type="ECO:0000313" key="11">
    <source>
        <dbReference type="Proteomes" id="UP001500740"/>
    </source>
</evidence>
<dbReference type="EMBL" id="BAAACZ010000005">
    <property type="protein sequence ID" value="GAA0453634.1"/>
    <property type="molecule type" value="Genomic_DNA"/>
</dbReference>
<keyword evidence="2" id="KW-0902">Two-component regulatory system</keyword>
<dbReference type="Pfam" id="PF00072">
    <property type="entry name" value="Response_reg"/>
    <property type="match status" value="1"/>
</dbReference>
<evidence type="ECO:0000256" key="5">
    <source>
        <dbReference type="ARBA" id="ARBA00023163"/>
    </source>
</evidence>
<feature type="domain" description="OmpR/PhoB-type" evidence="9">
    <location>
        <begin position="129"/>
        <end position="228"/>
    </location>
</feature>
<dbReference type="CDD" id="cd17574">
    <property type="entry name" value="REC_OmpR"/>
    <property type="match status" value="1"/>
</dbReference>
<comment type="caution">
    <text evidence="10">The sequence shown here is derived from an EMBL/GenBank/DDBJ whole genome shotgun (WGS) entry which is preliminary data.</text>
</comment>
<dbReference type="Proteomes" id="UP001500740">
    <property type="component" value="Unassembled WGS sequence"/>
</dbReference>
<evidence type="ECO:0000259" key="9">
    <source>
        <dbReference type="PROSITE" id="PS51755"/>
    </source>
</evidence>
<dbReference type="RefSeq" id="WP_343781634.1">
    <property type="nucleotide sequence ID" value="NZ_BAAACZ010000005.1"/>
</dbReference>
<dbReference type="SMART" id="SM00862">
    <property type="entry name" value="Trans_reg_C"/>
    <property type="match status" value="1"/>
</dbReference>
<proteinExistence type="predicted"/>
<keyword evidence="4 7" id="KW-0238">DNA-binding</keyword>
<dbReference type="SUPFAM" id="SSF52172">
    <property type="entry name" value="CheY-like"/>
    <property type="match status" value="1"/>
</dbReference>
<dbReference type="PANTHER" id="PTHR48111:SF1">
    <property type="entry name" value="TWO-COMPONENT RESPONSE REGULATOR ORR33"/>
    <property type="match status" value="1"/>
</dbReference>
<accession>A0ABN0ZNC4</accession>
<protein>
    <submittedName>
        <fullName evidence="10">Response regulator transcription factor</fullName>
    </submittedName>
</protein>
<keyword evidence="1 6" id="KW-0597">Phosphoprotein</keyword>
<dbReference type="SMART" id="SM00448">
    <property type="entry name" value="REC"/>
    <property type="match status" value="1"/>
</dbReference>
<evidence type="ECO:0000256" key="7">
    <source>
        <dbReference type="PROSITE-ProRule" id="PRU01091"/>
    </source>
</evidence>
<feature type="DNA-binding region" description="OmpR/PhoB-type" evidence="7">
    <location>
        <begin position="129"/>
        <end position="228"/>
    </location>
</feature>
<name>A0ABN0ZNC4_9BACI</name>
<gene>
    <name evidence="10" type="ORF">GCM10008935_05500</name>
</gene>
<dbReference type="CDD" id="cd00383">
    <property type="entry name" value="trans_reg_C"/>
    <property type="match status" value="1"/>
</dbReference>
<evidence type="ECO:0000256" key="4">
    <source>
        <dbReference type="ARBA" id="ARBA00023125"/>
    </source>
</evidence>
<dbReference type="Gene3D" id="1.10.10.10">
    <property type="entry name" value="Winged helix-like DNA-binding domain superfamily/Winged helix DNA-binding domain"/>
    <property type="match status" value="1"/>
</dbReference>
<keyword evidence="3" id="KW-0805">Transcription regulation</keyword>
<sequence>MKEKTILIVEDESGIREMTQMYLQSKGYHTLAAQSGEEALQITAKTTPQLILLDIEMPGMNGFEVCQSIRKKMTVPIIFISVRRNTLDKVKCFELGGDDYMTKPYDFEELEARIKANLRIYHTNPLENDNILDYGKLKIDLDLMNCFLDDEPILLTTKEMELLIHLAKHPNRVWSHEQLYDQIWSFDATGNIETVKVHISHLRRKLEMNPNKPKYIQTVRGFGYKFNSEGI</sequence>
<evidence type="ECO:0000256" key="2">
    <source>
        <dbReference type="ARBA" id="ARBA00023012"/>
    </source>
</evidence>
<dbReference type="InterPro" id="IPR001789">
    <property type="entry name" value="Sig_transdc_resp-reg_receiver"/>
</dbReference>
<reference evidence="10 11" key="1">
    <citation type="journal article" date="2019" name="Int. J. Syst. Evol. Microbiol.">
        <title>The Global Catalogue of Microorganisms (GCM) 10K type strain sequencing project: providing services to taxonomists for standard genome sequencing and annotation.</title>
        <authorList>
            <consortium name="The Broad Institute Genomics Platform"/>
            <consortium name="The Broad Institute Genome Sequencing Center for Infectious Disease"/>
            <person name="Wu L."/>
            <person name="Ma J."/>
        </authorList>
    </citation>
    <scope>NUCLEOTIDE SEQUENCE [LARGE SCALE GENOMIC DNA]</scope>
    <source>
        <strain evidence="10 11">JCM 14193</strain>
    </source>
</reference>
<dbReference type="PANTHER" id="PTHR48111">
    <property type="entry name" value="REGULATOR OF RPOS"/>
    <property type="match status" value="1"/>
</dbReference>
<dbReference type="InterPro" id="IPR001867">
    <property type="entry name" value="OmpR/PhoB-type_DNA-bd"/>
</dbReference>
<organism evidence="10 11">
    <name type="scientific">Alkalibacillus silvisoli</name>
    <dbReference type="NCBI Taxonomy" id="392823"/>
    <lineage>
        <taxon>Bacteria</taxon>
        <taxon>Bacillati</taxon>
        <taxon>Bacillota</taxon>
        <taxon>Bacilli</taxon>
        <taxon>Bacillales</taxon>
        <taxon>Bacillaceae</taxon>
        <taxon>Alkalibacillus</taxon>
    </lineage>
</organism>
<dbReference type="InterPro" id="IPR011006">
    <property type="entry name" value="CheY-like_superfamily"/>
</dbReference>
<evidence type="ECO:0000256" key="1">
    <source>
        <dbReference type="ARBA" id="ARBA00022553"/>
    </source>
</evidence>
<evidence type="ECO:0000313" key="10">
    <source>
        <dbReference type="EMBL" id="GAA0453634.1"/>
    </source>
</evidence>
<evidence type="ECO:0000256" key="6">
    <source>
        <dbReference type="PROSITE-ProRule" id="PRU00169"/>
    </source>
</evidence>
<dbReference type="InterPro" id="IPR039420">
    <property type="entry name" value="WalR-like"/>
</dbReference>
<evidence type="ECO:0000256" key="3">
    <source>
        <dbReference type="ARBA" id="ARBA00023015"/>
    </source>
</evidence>
<dbReference type="Gene3D" id="6.10.250.690">
    <property type="match status" value="1"/>
</dbReference>
<feature type="modified residue" description="4-aspartylphosphate" evidence="6">
    <location>
        <position position="54"/>
    </location>
</feature>
<keyword evidence="5" id="KW-0804">Transcription</keyword>
<dbReference type="PROSITE" id="PS51755">
    <property type="entry name" value="OMPR_PHOB"/>
    <property type="match status" value="1"/>
</dbReference>
<feature type="domain" description="Response regulatory" evidence="8">
    <location>
        <begin position="5"/>
        <end position="118"/>
    </location>
</feature>
<dbReference type="Gene3D" id="3.40.50.2300">
    <property type="match status" value="1"/>
</dbReference>
<dbReference type="PROSITE" id="PS50110">
    <property type="entry name" value="RESPONSE_REGULATORY"/>
    <property type="match status" value="1"/>
</dbReference>
<dbReference type="Pfam" id="PF00486">
    <property type="entry name" value="Trans_reg_C"/>
    <property type="match status" value="1"/>
</dbReference>
<evidence type="ECO:0000259" key="8">
    <source>
        <dbReference type="PROSITE" id="PS50110"/>
    </source>
</evidence>
<dbReference type="InterPro" id="IPR036388">
    <property type="entry name" value="WH-like_DNA-bd_sf"/>
</dbReference>